<reference evidence="11 12" key="1">
    <citation type="submission" date="2023-08" db="EMBL/GenBank/DDBJ databases">
        <authorList>
            <person name="Girao M."/>
            <person name="Carvalho M.F."/>
        </authorList>
    </citation>
    <scope>NUCLEOTIDE SEQUENCE [LARGE SCALE GENOMIC DNA]</scope>
    <source>
        <strain evidence="11 12">CT-R113</strain>
    </source>
</reference>
<dbReference type="InterPro" id="IPR003369">
    <property type="entry name" value="TatA/B/E"/>
</dbReference>
<evidence type="ECO:0000256" key="10">
    <source>
        <dbReference type="SAM" id="MobiDB-lite"/>
    </source>
</evidence>
<keyword evidence="12" id="KW-1185">Reference proteome</keyword>
<evidence type="ECO:0000313" key="11">
    <source>
        <dbReference type="EMBL" id="MEE2041100.1"/>
    </source>
</evidence>
<dbReference type="Pfam" id="PF02416">
    <property type="entry name" value="TatA_B_E"/>
    <property type="match status" value="1"/>
</dbReference>
<proteinExistence type="inferred from homology"/>
<keyword evidence="4 9" id="KW-0812">Transmembrane</keyword>
<feature type="compositionally biased region" description="Low complexity" evidence="10">
    <location>
        <begin position="79"/>
        <end position="93"/>
    </location>
</feature>
<sequence>MGIGAREILVLLVIALLLFGAKRLPDLARSLGRSARILKAEIRTTADTGEQPGAGTGPARAAEDAAASRPRQSPPEQPRPQAVAHAAASAEPPLEGTVVSHRHADR</sequence>
<evidence type="ECO:0000256" key="1">
    <source>
        <dbReference type="ARBA" id="ARBA00004162"/>
    </source>
</evidence>
<dbReference type="Proteomes" id="UP001356095">
    <property type="component" value="Unassembled WGS sequence"/>
</dbReference>
<evidence type="ECO:0000256" key="3">
    <source>
        <dbReference type="ARBA" id="ARBA00022475"/>
    </source>
</evidence>
<organism evidence="11 12">
    <name type="scientific">Nocardiopsis codii</name>
    <dbReference type="NCBI Taxonomy" id="3065942"/>
    <lineage>
        <taxon>Bacteria</taxon>
        <taxon>Bacillati</taxon>
        <taxon>Actinomycetota</taxon>
        <taxon>Actinomycetes</taxon>
        <taxon>Streptosporangiales</taxon>
        <taxon>Nocardiopsidaceae</taxon>
        <taxon>Nocardiopsis</taxon>
    </lineage>
</organism>
<dbReference type="Gene3D" id="1.20.5.3310">
    <property type="match status" value="1"/>
</dbReference>
<dbReference type="PANTHER" id="PTHR42982:SF8">
    <property type="entry name" value="SEC-INDEPENDENT PROTEIN TRANSLOCASE PROTEIN TATA"/>
    <property type="match status" value="1"/>
</dbReference>
<dbReference type="PANTHER" id="PTHR42982">
    <property type="entry name" value="SEC-INDEPENDENT PROTEIN TRANSLOCASE PROTEIN TATA"/>
    <property type="match status" value="1"/>
</dbReference>
<evidence type="ECO:0000256" key="6">
    <source>
        <dbReference type="ARBA" id="ARBA00022989"/>
    </source>
</evidence>
<evidence type="ECO:0000256" key="5">
    <source>
        <dbReference type="ARBA" id="ARBA00022927"/>
    </source>
</evidence>
<keyword evidence="6 9" id="KW-1133">Transmembrane helix</keyword>
<dbReference type="InterPro" id="IPR006312">
    <property type="entry name" value="TatA/E"/>
</dbReference>
<keyword evidence="7 9" id="KW-0811">Translocation</keyword>
<dbReference type="EMBL" id="JAUZMY010000041">
    <property type="protein sequence ID" value="MEE2041100.1"/>
    <property type="molecule type" value="Genomic_DNA"/>
</dbReference>
<dbReference type="RefSeq" id="WP_330094861.1">
    <property type="nucleotide sequence ID" value="NZ_JAUZMY010000041.1"/>
</dbReference>
<feature type="region of interest" description="Disordered" evidence="10">
    <location>
        <begin position="42"/>
        <end position="106"/>
    </location>
</feature>
<keyword evidence="2 9" id="KW-0813">Transport</keyword>
<comment type="function">
    <text evidence="9">Part of the twin-arginine translocation (Tat) system that transports large folded proteins containing a characteristic twin-arginine motif in their signal peptide across membranes. TatA could form the protein-conducting channel of the Tat system.</text>
</comment>
<evidence type="ECO:0000256" key="4">
    <source>
        <dbReference type="ARBA" id="ARBA00022692"/>
    </source>
</evidence>
<name>A0ABU7KFV5_9ACTN</name>
<keyword evidence="5 9" id="KW-0653">Protein transport</keyword>
<protein>
    <recommendedName>
        <fullName evidence="9">Sec-independent protein translocase protein TatA</fullName>
    </recommendedName>
</protein>
<keyword evidence="8 9" id="KW-0472">Membrane</keyword>
<comment type="similarity">
    <text evidence="9">Belongs to the TatA/E family.</text>
</comment>
<accession>A0ABU7KFV5</accession>
<keyword evidence="3 9" id="KW-1003">Cell membrane</keyword>
<evidence type="ECO:0000256" key="7">
    <source>
        <dbReference type="ARBA" id="ARBA00023010"/>
    </source>
</evidence>
<evidence type="ECO:0000313" key="12">
    <source>
        <dbReference type="Proteomes" id="UP001356095"/>
    </source>
</evidence>
<feature type="compositionally biased region" description="Low complexity" evidence="10">
    <location>
        <begin position="57"/>
        <end position="71"/>
    </location>
</feature>
<gene>
    <name evidence="9" type="primary">tatA</name>
    <name evidence="11" type="ORF">Q8791_28140</name>
</gene>
<evidence type="ECO:0000256" key="2">
    <source>
        <dbReference type="ARBA" id="ARBA00022448"/>
    </source>
</evidence>
<comment type="subunit">
    <text evidence="9">The Tat system comprises two distinct complexes: a TatABC complex, containing multiple copies of TatA, TatB and TatC subunits, and a separate TatA complex, containing only TatA subunits. Substrates initially bind to the TatABC complex, which probably triggers association of the separate TatA complex to form the active translocon.</text>
</comment>
<comment type="caution">
    <text evidence="11">The sequence shown here is derived from an EMBL/GenBank/DDBJ whole genome shotgun (WGS) entry which is preliminary data.</text>
</comment>
<evidence type="ECO:0000256" key="9">
    <source>
        <dbReference type="HAMAP-Rule" id="MF_00236"/>
    </source>
</evidence>
<evidence type="ECO:0000256" key="8">
    <source>
        <dbReference type="ARBA" id="ARBA00023136"/>
    </source>
</evidence>
<comment type="subcellular location">
    <subcellularLocation>
        <location evidence="1 9">Cell membrane</location>
        <topology evidence="1 9">Single-pass membrane protein</topology>
    </subcellularLocation>
</comment>
<dbReference type="HAMAP" id="MF_00236">
    <property type="entry name" value="TatA_E"/>
    <property type="match status" value="1"/>
</dbReference>